<dbReference type="PANTHER" id="PTHR33064">
    <property type="entry name" value="POL PROTEIN"/>
    <property type="match status" value="1"/>
</dbReference>
<dbReference type="InterPro" id="IPR051320">
    <property type="entry name" value="Viral_Replic_Matur_Polypro"/>
</dbReference>
<dbReference type="Gene3D" id="3.10.10.10">
    <property type="entry name" value="HIV Type 1 Reverse Transcriptase, subunit A, domain 1"/>
    <property type="match status" value="1"/>
</dbReference>
<sequence>MDLRKGYYQVRIAERDEPKTTWVTIYGAYEWLRHIGGARGALEESLPSPTGEPALCQAGEVCVRPARVALLRPVISKGELRMDEANIRAMQEWEARTKVIELRSFHGLANYYCRFISVYSSKAAPLTKVLQNNKSCVWSAERRRAFEGLKTKVTTSWS</sequence>
<keyword evidence="1" id="KW-1185">Reference proteome</keyword>
<evidence type="ECO:0000313" key="2">
    <source>
        <dbReference type="RefSeq" id="XP_027767924.1"/>
    </source>
</evidence>
<dbReference type="Proteomes" id="UP000694930">
    <property type="component" value="Chromosome 10"/>
</dbReference>
<reference evidence="2" key="2">
    <citation type="submission" date="2025-08" db="UniProtKB">
        <authorList>
            <consortium name="RefSeq"/>
        </authorList>
    </citation>
    <scope>IDENTIFICATION</scope>
</reference>
<dbReference type="InterPro" id="IPR043502">
    <property type="entry name" value="DNA/RNA_pol_sf"/>
</dbReference>
<accession>A0ABM1UWQ6</accession>
<name>A0ABM1UWQ6_SOLPN</name>
<dbReference type="SUPFAM" id="SSF56672">
    <property type="entry name" value="DNA/RNA polymerases"/>
    <property type="match status" value="1"/>
</dbReference>
<reference evidence="1" key="1">
    <citation type="journal article" date="2014" name="Nat. Genet.">
        <title>The genome of the stress-tolerant wild tomato species Solanum pennellii.</title>
        <authorList>
            <person name="Bolger A."/>
            <person name="Scossa F."/>
            <person name="Bolger M.E."/>
            <person name="Lanz C."/>
            <person name="Maumus F."/>
            <person name="Tohge T."/>
            <person name="Quesneville H."/>
            <person name="Alseekh S."/>
            <person name="Sorensen I."/>
            <person name="Lichtenstein G."/>
            <person name="Fich E.A."/>
            <person name="Conte M."/>
            <person name="Keller H."/>
            <person name="Schneeberger K."/>
            <person name="Schwacke R."/>
            <person name="Ofner I."/>
            <person name="Vrebalov J."/>
            <person name="Xu Y."/>
            <person name="Osorio S."/>
            <person name="Aflitos S.A."/>
            <person name="Schijlen E."/>
            <person name="Jimenez-Gomez J.M."/>
            <person name="Ryngajllo M."/>
            <person name="Kimura S."/>
            <person name="Kumar R."/>
            <person name="Koenig D."/>
            <person name="Headland L.R."/>
            <person name="Maloof J.N."/>
            <person name="Sinha N."/>
            <person name="van Ham R.C."/>
            <person name="Lankhorst R.K."/>
            <person name="Mao L."/>
            <person name="Vogel A."/>
            <person name="Arsova B."/>
            <person name="Panstruga R."/>
            <person name="Fei Z."/>
            <person name="Rose J.K."/>
            <person name="Zamir D."/>
            <person name="Carrari F."/>
            <person name="Giovannoni J.J."/>
            <person name="Weigel D."/>
            <person name="Usadel B."/>
            <person name="Fernie A.R."/>
        </authorList>
    </citation>
    <scope>NUCLEOTIDE SEQUENCE [LARGE SCALE GENOMIC DNA]</scope>
    <source>
        <strain evidence="1">cv. LA0716</strain>
    </source>
</reference>
<protein>
    <submittedName>
        <fullName evidence="2">Uncharacterized protein LOC114074255</fullName>
    </submittedName>
</protein>
<organism evidence="1 2">
    <name type="scientific">Solanum pennellii</name>
    <name type="common">Tomato</name>
    <name type="synonym">Lycopersicon pennellii</name>
    <dbReference type="NCBI Taxonomy" id="28526"/>
    <lineage>
        <taxon>Eukaryota</taxon>
        <taxon>Viridiplantae</taxon>
        <taxon>Streptophyta</taxon>
        <taxon>Embryophyta</taxon>
        <taxon>Tracheophyta</taxon>
        <taxon>Spermatophyta</taxon>
        <taxon>Magnoliopsida</taxon>
        <taxon>eudicotyledons</taxon>
        <taxon>Gunneridae</taxon>
        <taxon>Pentapetalae</taxon>
        <taxon>asterids</taxon>
        <taxon>lamiids</taxon>
        <taxon>Solanales</taxon>
        <taxon>Solanaceae</taxon>
        <taxon>Solanoideae</taxon>
        <taxon>Solaneae</taxon>
        <taxon>Solanum</taxon>
        <taxon>Solanum subgen. Lycopersicon</taxon>
    </lineage>
</organism>
<dbReference type="InterPro" id="IPR043128">
    <property type="entry name" value="Rev_trsase/Diguanyl_cyclase"/>
</dbReference>
<evidence type="ECO:0000313" key="1">
    <source>
        <dbReference type="Proteomes" id="UP000694930"/>
    </source>
</evidence>
<dbReference type="PANTHER" id="PTHR33064:SF37">
    <property type="entry name" value="RIBONUCLEASE H"/>
    <property type="match status" value="1"/>
</dbReference>
<dbReference type="Gene3D" id="3.30.70.270">
    <property type="match status" value="1"/>
</dbReference>
<dbReference type="GeneID" id="114074255"/>
<dbReference type="RefSeq" id="XP_027767924.1">
    <property type="nucleotide sequence ID" value="XM_027912123.1"/>
</dbReference>
<proteinExistence type="predicted"/>
<gene>
    <name evidence="2" type="primary">LOC114074255</name>
</gene>